<evidence type="ECO:0008006" key="4">
    <source>
        <dbReference type="Google" id="ProtNLM"/>
    </source>
</evidence>
<organism evidence="2 3">
    <name type="scientific">Streptomyces zaomyceticus</name>
    <dbReference type="NCBI Taxonomy" id="68286"/>
    <lineage>
        <taxon>Bacteria</taxon>
        <taxon>Bacillati</taxon>
        <taxon>Actinomycetota</taxon>
        <taxon>Actinomycetes</taxon>
        <taxon>Kitasatosporales</taxon>
        <taxon>Streptomycetaceae</taxon>
        <taxon>Streptomyces</taxon>
    </lineage>
</organism>
<sequence>MELDSTVIYRHFNAPSHAFSQLSHEIIRHPRLTSDAVRLLTWQLSLPSDARESFSTTARRARIGGCAFTRAKRQLKDEGYVHERRVQGPGGRWVTQQLVSSTPLTSGEAAGLLARSPLVTCTNRVSPQVVPSPRKPAVGRPTTPATDGYPDEYLREDTSNLPAEPAAAVDEPSPAPAPVGGTTAGPHLEDARALVGALPLLSPALRHIPPGMRDELARLAARWLDAGHSSTDVHEHVLRGLPGTGTPVHRPGGLVRYLLRDVPPRTLPTLTPHPPTPARIRLSVRLEGTRECSGPHTQPMLFRPLADETLCAECAPAPAPATPPEATSVPDTDGVHAPS</sequence>
<evidence type="ECO:0000313" key="2">
    <source>
        <dbReference type="EMBL" id="WTR72257.1"/>
    </source>
</evidence>
<accession>A0ABZ1LD32</accession>
<dbReference type="EMBL" id="CP108188">
    <property type="protein sequence ID" value="WTR72257.1"/>
    <property type="molecule type" value="Genomic_DNA"/>
</dbReference>
<reference evidence="2 3" key="1">
    <citation type="submission" date="2022-10" db="EMBL/GenBank/DDBJ databases">
        <title>The complete genomes of actinobacterial strains from the NBC collection.</title>
        <authorList>
            <person name="Joergensen T.S."/>
            <person name="Alvarez Arevalo M."/>
            <person name="Sterndorff E.B."/>
            <person name="Faurdal D."/>
            <person name="Vuksanovic O."/>
            <person name="Mourched A.-S."/>
            <person name="Charusanti P."/>
            <person name="Shaw S."/>
            <person name="Blin K."/>
            <person name="Weber T."/>
        </authorList>
    </citation>
    <scope>NUCLEOTIDE SEQUENCE [LARGE SCALE GENOMIC DNA]</scope>
    <source>
        <strain evidence="2 3">NBC_00123</strain>
    </source>
</reference>
<dbReference type="Proteomes" id="UP001622594">
    <property type="component" value="Chromosome"/>
</dbReference>
<name>A0ABZ1LD32_9ACTN</name>
<dbReference type="RefSeq" id="WP_406335591.1">
    <property type="nucleotide sequence ID" value="NZ_CP108188.1"/>
</dbReference>
<evidence type="ECO:0000256" key="1">
    <source>
        <dbReference type="SAM" id="MobiDB-lite"/>
    </source>
</evidence>
<feature type="region of interest" description="Disordered" evidence="1">
    <location>
        <begin position="125"/>
        <end position="156"/>
    </location>
</feature>
<proteinExistence type="predicted"/>
<feature type="region of interest" description="Disordered" evidence="1">
    <location>
        <begin position="316"/>
        <end position="339"/>
    </location>
</feature>
<gene>
    <name evidence="2" type="ORF">OG814_24735</name>
</gene>
<evidence type="ECO:0000313" key="3">
    <source>
        <dbReference type="Proteomes" id="UP001622594"/>
    </source>
</evidence>
<keyword evidence="3" id="KW-1185">Reference proteome</keyword>
<protein>
    <recommendedName>
        <fullName evidence="4">Helix-turn-helix domain-containing protein</fullName>
    </recommendedName>
</protein>